<dbReference type="CDD" id="cd24146">
    <property type="entry name" value="nat-AmDH_N_like"/>
    <property type="match status" value="1"/>
</dbReference>
<evidence type="ECO:0000259" key="1">
    <source>
        <dbReference type="Pfam" id="PF19328"/>
    </source>
</evidence>
<comment type="caution">
    <text evidence="2">The sequence shown here is derived from an EMBL/GenBank/DDBJ whole genome shotgun (WGS) entry which is preliminary data.</text>
</comment>
<reference evidence="2 3" key="1">
    <citation type="submission" date="2018-02" db="EMBL/GenBank/DDBJ databases">
        <title>Genome sequencing of Solimonas sp. HR-BB.</title>
        <authorList>
            <person name="Lee Y."/>
            <person name="Jeon C.O."/>
        </authorList>
    </citation>
    <scope>NUCLEOTIDE SEQUENCE [LARGE SCALE GENOMIC DNA]</scope>
    <source>
        <strain evidence="2 3">HR-BB</strain>
    </source>
</reference>
<dbReference type="EMBL" id="PSNW01000013">
    <property type="protein sequence ID" value="PPE72327.1"/>
    <property type="molecule type" value="Genomic_DNA"/>
</dbReference>
<proteinExistence type="predicted"/>
<dbReference type="RefSeq" id="WP_104231876.1">
    <property type="nucleotide sequence ID" value="NZ_PSNW01000013.1"/>
</dbReference>
<protein>
    <submittedName>
        <fullName evidence="2">Dihydrodipicolinate reductase</fullName>
    </submittedName>
</protein>
<dbReference type="AlphaFoldDB" id="A0A2S5TBV7"/>
<keyword evidence="3" id="KW-1185">Reference proteome</keyword>
<feature type="domain" description="2,4-diaminopentanoate dehydrogenase C-terminal" evidence="1">
    <location>
        <begin position="142"/>
        <end position="335"/>
    </location>
</feature>
<gene>
    <name evidence="2" type="ORF">C3942_18605</name>
</gene>
<dbReference type="Gene3D" id="3.40.50.720">
    <property type="entry name" value="NAD(P)-binding Rossmann-like Domain"/>
    <property type="match status" value="1"/>
</dbReference>
<sequence length="342" mass="36394">MSKPIRVVQWSTGVVGKPALKAIVAHPLLELVGCWCHSPDKEGQDAGTLCGLPPLGVRATRDIDALLATKPDVVCYMPQFPKIDEMVKILEAGCDIVSTAYFITGTQFGPEAKARLEAAAQKGGSSIYGGGVNPGHANIIALVASAGCARIDKISVLESVDATPYESAGTWEAIGFGLKVDDPAAPPLAERAMPSFKEAVEMMAEALKIAVDQIRFDVEYAAATEDVDLGYMKIGKGCISGLRCCWSARVNGKAVIELKVAWKLGTKLEPNWPVEDGWLVEIQGQPNIRCLYQQTGGTRAFDPATLTAMPMIHAIPQVFAAPPGIIRAHQLPLIAGAYTVNT</sequence>
<dbReference type="InterPro" id="IPR045760">
    <property type="entry name" value="DAP_DH_C"/>
</dbReference>
<dbReference type="Pfam" id="PF19328">
    <property type="entry name" value="DAP_DH_C"/>
    <property type="match status" value="1"/>
</dbReference>
<evidence type="ECO:0000313" key="3">
    <source>
        <dbReference type="Proteomes" id="UP000238220"/>
    </source>
</evidence>
<dbReference type="SUPFAM" id="SSF51735">
    <property type="entry name" value="NAD(P)-binding Rossmann-fold domains"/>
    <property type="match status" value="1"/>
</dbReference>
<dbReference type="OrthoDB" id="9767616at2"/>
<dbReference type="Proteomes" id="UP000238220">
    <property type="component" value="Unassembled WGS sequence"/>
</dbReference>
<evidence type="ECO:0000313" key="2">
    <source>
        <dbReference type="EMBL" id="PPE72327.1"/>
    </source>
</evidence>
<name>A0A2S5TBV7_9GAMM</name>
<organism evidence="2 3">
    <name type="scientific">Solimonas fluminis</name>
    <dbReference type="NCBI Taxonomy" id="2086571"/>
    <lineage>
        <taxon>Bacteria</taxon>
        <taxon>Pseudomonadati</taxon>
        <taxon>Pseudomonadota</taxon>
        <taxon>Gammaproteobacteria</taxon>
        <taxon>Nevskiales</taxon>
        <taxon>Nevskiaceae</taxon>
        <taxon>Solimonas</taxon>
    </lineage>
</organism>
<dbReference type="InterPro" id="IPR036291">
    <property type="entry name" value="NAD(P)-bd_dom_sf"/>
</dbReference>
<accession>A0A2S5TBV7</accession>